<feature type="region of interest" description="Disordered" evidence="1">
    <location>
        <begin position="1"/>
        <end position="25"/>
    </location>
</feature>
<organism evidence="2 3">
    <name type="scientific">Vigna unguiculata</name>
    <name type="common">Cowpea</name>
    <dbReference type="NCBI Taxonomy" id="3917"/>
    <lineage>
        <taxon>Eukaryota</taxon>
        <taxon>Viridiplantae</taxon>
        <taxon>Streptophyta</taxon>
        <taxon>Embryophyta</taxon>
        <taxon>Tracheophyta</taxon>
        <taxon>Spermatophyta</taxon>
        <taxon>Magnoliopsida</taxon>
        <taxon>eudicotyledons</taxon>
        <taxon>Gunneridae</taxon>
        <taxon>Pentapetalae</taxon>
        <taxon>rosids</taxon>
        <taxon>fabids</taxon>
        <taxon>Fabales</taxon>
        <taxon>Fabaceae</taxon>
        <taxon>Papilionoideae</taxon>
        <taxon>50 kb inversion clade</taxon>
        <taxon>NPAAA clade</taxon>
        <taxon>indigoferoid/millettioid clade</taxon>
        <taxon>Phaseoleae</taxon>
        <taxon>Vigna</taxon>
    </lineage>
</organism>
<keyword evidence="3" id="KW-1185">Reference proteome</keyword>
<evidence type="ECO:0000313" key="3">
    <source>
        <dbReference type="Proteomes" id="UP000501690"/>
    </source>
</evidence>
<feature type="compositionally biased region" description="Basic residues" evidence="1">
    <location>
        <begin position="1"/>
        <end position="12"/>
    </location>
</feature>
<sequence>MEKWRTGGKRRNTLADDDGENNGVWRRENDSVGAIVWENREKREKVGAVVWEKREKRGKGMKSVWREWRECCAESA</sequence>
<name>A0A4D6KK60_VIGUN</name>
<dbReference type="EMBL" id="CP039345">
    <property type="protein sequence ID" value="QCD78366.1"/>
    <property type="molecule type" value="Genomic_DNA"/>
</dbReference>
<protein>
    <submittedName>
        <fullName evidence="2">Uncharacterized protein</fullName>
    </submittedName>
</protein>
<evidence type="ECO:0000313" key="2">
    <source>
        <dbReference type="EMBL" id="QCD78366.1"/>
    </source>
</evidence>
<gene>
    <name evidence="2" type="ORF">DEO72_LG1g1998</name>
</gene>
<dbReference type="AlphaFoldDB" id="A0A4D6KK60"/>
<dbReference type="Proteomes" id="UP000501690">
    <property type="component" value="Linkage Group LG1"/>
</dbReference>
<accession>A0A4D6KK60</accession>
<evidence type="ECO:0000256" key="1">
    <source>
        <dbReference type="SAM" id="MobiDB-lite"/>
    </source>
</evidence>
<reference evidence="2 3" key="1">
    <citation type="submission" date="2019-04" db="EMBL/GenBank/DDBJ databases">
        <title>An improved genome assembly and genetic linkage map for asparagus bean, Vigna unguiculata ssp. sesquipedialis.</title>
        <authorList>
            <person name="Xia Q."/>
            <person name="Zhang R."/>
            <person name="Dong Y."/>
        </authorList>
    </citation>
    <scope>NUCLEOTIDE SEQUENCE [LARGE SCALE GENOMIC DNA]</scope>
    <source>
        <tissue evidence="2">Leaf</tissue>
    </source>
</reference>
<proteinExistence type="predicted"/>